<evidence type="ECO:0000256" key="8">
    <source>
        <dbReference type="ARBA" id="ARBA00023180"/>
    </source>
</evidence>
<keyword evidence="15" id="KW-1185">Reference proteome</keyword>
<dbReference type="PROSITE" id="PS50853">
    <property type="entry name" value="FN3"/>
    <property type="match status" value="7"/>
</dbReference>
<dbReference type="PROSITE" id="PS50056">
    <property type="entry name" value="TYR_PHOSPHATASE_2"/>
    <property type="match status" value="1"/>
</dbReference>
<feature type="domain" description="Fibronectin type-III" evidence="13">
    <location>
        <begin position="661"/>
        <end position="755"/>
    </location>
</feature>
<evidence type="ECO:0000256" key="7">
    <source>
        <dbReference type="ARBA" id="ARBA00023136"/>
    </source>
</evidence>
<feature type="domain" description="Tyrosine-protein phosphatase" evidence="11">
    <location>
        <begin position="1201"/>
        <end position="1487"/>
    </location>
</feature>
<dbReference type="CDD" id="cd00047">
    <property type="entry name" value="PTPc"/>
    <property type="match status" value="1"/>
</dbReference>
<keyword evidence="4" id="KW-0378">Hydrolase</keyword>
<sequence>MYNERTHKILFMLLLVGDSSLGNHVLGQANGHAPNNSVGLEPQEIGSDYITVKWNPTLPKDIIYLSHKLLNPPPQCKSPADDLNINHVNVSSNLSNFTFNVNQTRIQIWMSTENHTNTLPITIGTVHIDESDCYLKNATWRVDEWQLKTTYSKVNPIIAGLFHDGCGNCSALLLSSRSISDSTLVDLLANWTKSLCFSVGPSSIRYYNLTEFNGSLILRSLDSAEPFDELSYILTLRSFPKNETDDTSASSKEDLVDFSRRMTISATTTRSGPESLKVKNRIIGAQQLLWSPPAGDPPDVIGYKIVQVGGRESVNTSKETRSYYFFALQPCETYTYNVCAIYSTSPSQCSSVQQQAFCSMPNAPQNLRIINHTVNSTKIEWDTPPEAFGLNVSEYLLIIQNISSSLVHTLNYTVPSSSKTFTLSTNPCTLYLIRVRAVDQRHKVKSDSSNTITFVSSANVPGKPRDVSVVNVRPGCQQLSWKQPDDISCRHMYMIEQTLSGSATAAFFYAASNESSHVFTQLSHRTSYQYTIHVVSQPGDVHGPTSTPQTLKTLDSKPDAPQNLRLSQLDANGVTVHWEYPQLNSTGFNVSKFILIASTPSQTANQVTAIVGVSRPFTTRLTLEQCTAYLIQVVAWDESLDIRSDPSTNVKTVTLAKVPGQPQNPSVANVRPSVQRLSWKRPDVKVACDHIYMIEQIKKGSKTSTFFHTASSELSHMFPQLSHRTNYGYRIYVVSQPGNVRGLPTVFLTMETMSSKPDAPQNLRMSQLDANGATVHWEYPQLNSTGFNVSKFILIASTPSQTANQVTAIVGVSRPFTTRLTLEQCTAYLIQVVAWDESLDIRSDSSTDIKIATLAKQPGVPEKMAVVLNTMSEQTIQWDPPSMHVPCQHQYELHRYGSDNSLLNILHLSANVHNYTFNGLGGSQTFHYTVRVVAQPGDVRGEFSQRISETTKPSPIRDALVDQIMKDSLIDTAPVMSHSDITLNLNLSALKEMHQVELVTVRIQPREELTDSVVGVQLVAWESMKLIDQTWSERKQSGRGPWEVLVLNRSGDISGLPRSRRAADANLMFQNVSYILGRPQCEGSAYCANGPLNSGTAYSIQLRVYSLGGVTTSNQRFVVTHTNVQPLYVLFTLMILLVTIIVTITALFYFDVLHVITGREDGSHDFADNAQTIAKVGPGPLNREELEAYLDKCLNKENNILSKQFVELKDLTKAKESSRILTTNEGSLSKNAHLNRYPDILPYDQTRVLLKAPTSNNPEKYINANFVYKLQSCRDRLCPPELDRSCTPFIASQAPIKNTIDDFWQMIWEQNVRIIVMLTKLTEDGKEKCVQYWPEPQTGSKRYNAGKQELVITCIEEEVHTSHVLRRFNVVSSANVENIRQITQLHMTTWPDYGVPDEEEFYNLLKTYQRIQKDFAQSGEPTLVHCSAGVGRTGSFIIAYNLMDSLQNEKAQYYDIAGMVSQLRLCRMFMVQKPEQYRFLHTFMKKLLER</sequence>
<keyword evidence="6 9" id="KW-1133">Transmembrane helix</keyword>
<evidence type="ECO:0000259" key="11">
    <source>
        <dbReference type="PROSITE" id="PS50055"/>
    </source>
</evidence>
<dbReference type="Gene3D" id="3.90.190.10">
    <property type="entry name" value="Protein tyrosine phosphatase superfamily"/>
    <property type="match status" value="1"/>
</dbReference>
<dbReference type="Gene3D" id="2.60.40.10">
    <property type="entry name" value="Immunoglobulins"/>
    <property type="match status" value="7"/>
</dbReference>
<feature type="signal peptide" evidence="10">
    <location>
        <begin position="1"/>
        <end position="22"/>
    </location>
</feature>
<feature type="domain" description="Fibronectin type-III" evidence="13">
    <location>
        <begin position="860"/>
        <end position="954"/>
    </location>
</feature>
<feature type="domain" description="Fibronectin type-III" evidence="13">
    <location>
        <begin position="363"/>
        <end position="459"/>
    </location>
</feature>
<dbReference type="InterPro" id="IPR013783">
    <property type="entry name" value="Ig-like_fold"/>
</dbReference>
<protein>
    <recommendedName>
        <fullName evidence="16">Protein-tyrosine-phosphatase</fullName>
    </recommendedName>
</protein>
<dbReference type="GO" id="GO:0004725">
    <property type="term" value="F:protein tyrosine phosphatase activity"/>
    <property type="evidence" value="ECO:0007669"/>
    <property type="project" value="InterPro"/>
</dbReference>
<dbReference type="EMBL" id="JTDE01002145">
    <property type="protein sequence ID" value="KAF7257795.1"/>
    <property type="molecule type" value="Genomic_DNA"/>
</dbReference>
<keyword evidence="7 9" id="KW-0472">Membrane</keyword>
<dbReference type="OrthoDB" id="9979034at2759"/>
<evidence type="ECO:0000313" key="14">
    <source>
        <dbReference type="EMBL" id="KAF7257795.1"/>
    </source>
</evidence>
<evidence type="ECO:0000256" key="5">
    <source>
        <dbReference type="ARBA" id="ARBA00022912"/>
    </source>
</evidence>
<dbReference type="InterPro" id="IPR000242">
    <property type="entry name" value="PTP_cat"/>
</dbReference>
<dbReference type="Pfam" id="PF00102">
    <property type="entry name" value="Y_phosphatase"/>
    <property type="match status" value="1"/>
</dbReference>
<evidence type="ECO:0000256" key="1">
    <source>
        <dbReference type="ARBA" id="ARBA00004167"/>
    </source>
</evidence>
<feature type="domain" description="Fibronectin type-III" evidence="13">
    <location>
        <begin position="560"/>
        <end position="659"/>
    </location>
</feature>
<dbReference type="PROSITE" id="PS00383">
    <property type="entry name" value="TYR_PHOSPHATASE_1"/>
    <property type="match status" value="1"/>
</dbReference>
<feature type="domain" description="Tyrosine specific protein phosphatases" evidence="12">
    <location>
        <begin position="1399"/>
        <end position="1478"/>
    </location>
</feature>
<evidence type="ECO:0000256" key="9">
    <source>
        <dbReference type="SAM" id="Phobius"/>
    </source>
</evidence>
<dbReference type="SMART" id="SM00060">
    <property type="entry name" value="FN3"/>
    <property type="match status" value="7"/>
</dbReference>
<feature type="chain" id="PRO_5035792953" description="Protein-tyrosine-phosphatase" evidence="10">
    <location>
        <begin position="23"/>
        <end position="1490"/>
    </location>
</feature>
<dbReference type="CDD" id="cd00063">
    <property type="entry name" value="FN3"/>
    <property type="match status" value="6"/>
</dbReference>
<comment type="caution">
    <text evidence="14">The sequence shown here is derived from an EMBL/GenBank/DDBJ whole genome shotgun (WGS) entry which is preliminary data.</text>
</comment>
<dbReference type="InterPro" id="IPR016130">
    <property type="entry name" value="Tyr_Pase_AS"/>
</dbReference>
<dbReference type="SUPFAM" id="SSF49265">
    <property type="entry name" value="Fibronectin type III"/>
    <property type="match status" value="4"/>
</dbReference>
<dbReference type="InterPro" id="IPR050713">
    <property type="entry name" value="RTP_Phos/Ushers"/>
</dbReference>
<dbReference type="SMART" id="SM00404">
    <property type="entry name" value="PTPc_motif"/>
    <property type="match status" value="1"/>
</dbReference>
<dbReference type="GO" id="GO:0016020">
    <property type="term" value="C:membrane"/>
    <property type="evidence" value="ECO:0007669"/>
    <property type="project" value="UniProtKB-SubCell"/>
</dbReference>
<dbReference type="PANTHER" id="PTHR46957:SF3">
    <property type="entry name" value="CYTOKINE RECEPTOR"/>
    <property type="match status" value="1"/>
</dbReference>
<gene>
    <name evidence="14" type="ORF">EG68_05254</name>
</gene>
<dbReference type="InterPro" id="IPR036116">
    <property type="entry name" value="FN3_sf"/>
</dbReference>
<keyword evidence="3 10" id="KW-0732">Signal</keyword>
<feature type="domain" description="Fibronectin type-III" evidence="13">
    <location>
        <begin position="759"/>
        <end position="858"/>
    </location>
</feature>
<keyword evidence="8" id="KW-0325">Glycoprotein</keyword>
<dbReference type="InterPro" id="IPR003961">
    <property type="entry name" value="FN3_dom"/>
</dbReference>
<dbReference type="InterPro" id="IPR029021">
    <property type="entry name" value="Prot-tyrosine_phosphatase-like"/>
</dbReference>
<evidence type="ECO:0008006" key="16">
    <source>
        <dbReference type="Google" id="ProtNLM"/>
    </source>
</evidence>
<evidence type="ECO:0000259" key="13">
    <source>
        <dbReference type="PROSITE" id="PS50853"/>
    </source>
</evidence>
<dbReference type="SMART" id="SM00194">
    <property type="entry name" value="PTPc"/>
    <property type="match status" value="1"/>
</dbReference>
<evidence type="ECO:0000256" key="10">
    <source>
        <dbReference type="SAM" id="SignalP"/>
    </source>
</evidence>
<comment type="subcellular location">
    <subcellularLocation>
        <location evidence="1">Membrane</location>
        <topology evidence="1">Single-pass membrane protein</topology>
    </subcellularLocation>
</comment>
<feature type="domain" description="Fibronectin type-III" evidence="13">
    <location>
        <begin position="272"/>
        <end position="362"/>
    </location>
</feature>
<dbReference type="PANTHER" id="PTHR46957">
    <property type="entry name" value="CYTOKINE RECEPTOR"/>
    <property type="match status" value="1"/>
</dbReference>
<evidence type="ECO:0000256" key="3">
    <source>
        <dbReference type="ARBA" id="ARBA00022729"/>
    </source>
</evidence>
<organism evidence="14 15">
    <name type="scientific">Paragonimus skrjabini miyazakii</name>
    <dbReference type="NCBI Taxonomy" id="59628"/>
    <lineage>
        <taxon>Eukaryota</taxon>
        <taxon>Metazoa</taxon>
        <taxon>Spiralia</taxon>
        <taxon>Lophotrochozoa</taxon>
        <taxon>Platyhelminthes</taxon>
        <taxon>Trematoda</taxon>
        <taxon>Digenea</taxon>
        <taxon>Plagiorchiida</taxon>
        <taxon>Troglotremata</taxon>
        <taxon>Troglotrematidae</taxon>
        <taxon>Paragonimus</taxon>
    </lineage>
</organism>
<dbReference type="PRINTS" id="PR00700">
    <property type="entry name" value="PRTYPHPHTASE"/>
</dbReference>
<evidence type="ECO:0000256" key="2">
    <source>
        <dbReference type="ARBA" id="ARBA00022692"/>
    </source>
</evidence>
<evidence type="ECO:0000259" key="12">
    <source>
        <dbReference type="PROSITE" id="PS50056"/>
    </source>
</evidence>
<dbReference type="Proteomes" id="UP000822476">
    <property type="component" value="Unassembled WGS sequence"/>
</dbReference>
<reference evidence="14" key="1">
    <citation type="submission" date="2019-07" db="EMBL/GenBank/DDBJ databases">
        <title>Annotation for the trematode Paragonimus miyazaki's.</title>
        <authorList>
            <person name="Choi Y.-J."/>
        </authorList>
    </citation>
    <scope>NUCLEOTIDE SEQUENCE</scope>
    <source>
        <strain evidence="14">Japan</strain>
    </source>
</reference>
<dbReference type="SUPFAM" id="SSF52799">
    <property type="entry name" value="(Phosphotyrosine protein) phosphatases II"/>
    <property type="match status" value="1"/>
</dbReference>
<evidence type="ECO:0000313" key="15">
    <source>
        <dbReference type="Proteomes" id="UP000822476"/>
    </source>
</evidence>
<accession>A0A8S9YS36</accession>
<evidence type="ECO:0000256" key="4">
    <source>
        <dbReference type="ARBA" id="ARBA00022801"/>
    </source>
</evidence>
<name>A0A8S9YS36_9TREM</name>
<dbReference type="PROSITE" id="PS50055">
    <property type="entry name" value="TYR_PHOSPHATASE_PTP"/>
    <property type="match status" value="1"/>
</dbReference>
<keyword evidence="2 9" id="KW-0812">Transmembrane</keyword>
<proteinExistence type="predicted"/>
<keyword evidence="5" id="KW-0904">Protein phosphatase</keyword>
<dbReference type="InterPro" id="IPR003595">
    <property type="entry name" value="Tyr_Pase_cat"/>
</dbReference>
<feature type="domain" description="Fibronectin type-III" evidence="13">
    <location>
        <begin position="463"/>
        <end position="556"/>
    </location>
</feature>
<feature type="transmembrane region" description="Helical" evidence="9">
    <location>
        <begin position="1127"/>
        <end position="1150"/>
    </location>
</feature>
<dbReference type="InterPro" id="IPR000387">
    <property type="entry name" value="Tyr_Pase_dom"/>
</dbReference>
<evidence type="ECO:0000256" key="6">
    <source>
        <dbReference type="ARBA" id="ARBA00022989"/>
    </source>
</evidence>